<evidence type="ECO:0000256" key="1">
    <source>
        <dbReference type="ARBA" id="ARBA00006863"/>
    </source>
</evidence>
<evidence type="ECO:0000313" key="4">
    <source>
        <dbReference type="Proteomes" id="UP000015106"/>
    </source>
</evidence>
<dbReference type="Proteomes" id="UP000015106">
    <property type="component" value="Chromosome 1"/>
</dbReference>
<sequence>MASGQQERSELDRMAREGETVVPGGTGGKSLEAQEHLADGRSRGGETRKEQLGEEGYREMGHKGGETQRAMASGQQERSQLDRKAREGETVVPGGTGGKSLEAQQNLAEGTAQPWRADSQGADGGGGVQRDGSQGRAEHQRRVRRRARGQGGHRHRRVQVQDQVLDDPLA</sequence>
<dbReference type="GO" id="GO:0009737">
    <property type="term" value="P:response to abscisic acid"/>
    <property type="evidence" value="ECO:0007669"/>
    <property type="project" value="TreeGrafter"/>
</dbReference>
<dbReference type="Pfam" id="PF00477">
    <property type="entry name" value="LEA_5"/>
    <property type="match status" value="2"/>
</dbReference>
<accession>A0A8R7P4T5</accession>
<dbReference type="EnsemblPlants" id="TuG1812G0100002634.01.T02">
    <property type="protein sequence ID" value="TuG1812G0100002634.01.T02"/>
    <property type="gene ID" value="TuG1812G0100002634.01"/>
</dbReference>
<feature type="compositionally biased region" description="Basic and acidic residues" evidence="2">
    <location>
        <begin position="7"/>
        <end position="19"/>
    </location>
</feature>
<dbReference type="PROSITE" id="PS00431">
    <property type="entry name" value="SMALL_HYDR_PLANT_SEED"/>
    <property type="match status" value="2"/>
</dbReference>
<keyword evidence="4" id="KW-1185">Reference proteome</keyword>
<dbReference type="AlphaFoldDB" id="A0A8R7P4T5"/>
<dbReference type="InterPro" id="IPR000389">
    <property type="entry name" value="Small_hydrophilic_seed_prot"/>
</dbReference>
<reference evidence="3" key="2">
    <citation type="submission" date="2018-03" db="EMBL/GenBank/DDBJ databases">
        <title>The Triticum urartu genome reveals the dynamic nature of wheat genome evolution.</title>
        <authorList>
            <person name="Ling H."/>
            <person name="Ma B."/>
            <person name="Shi X."/>
            <person name="Liu H."/>
            <person name="Dong L."/>
            <person name="Sun H."/>
            <person name="Cao Y."/>
            <person name="Gao Q."/>
            <person name="Zheng S."/>
            <person name="Li Y."/>
            <person name="Yu Y."/>
            <person name="Du H."/>
            <person name="Qi M."/>
            <person name="Li Y."/>
            <person name="Yu H."/>
            <person name="Cui Y."/>
            <person name="Wang N."/>
            <person name="Chen C."/>
            <person name="Wu H."/>
            <person name="Zhao Y."/>
            <person name="Zhang J."/>
            <person name="Li Y."/>
            <person name="Zhou W."/>
            <person name="Zhang B."/>
            <person name="Hu W."/>
            <person name="Eijk M."/>
            <person name="Tang J."/>
            <person name="Witsenboer H."/>
            <person name="Zhao S."/>
            <person name="Li Z."/>
            <person name="Zhang A."/>
            <person name="Wang D."/>
            <person name="Liang C."/>
        </authorList>
    </citation>
    <scope>NUCLEOTIDE SEQUENCE [LARGE SCALE GENOMIC DNA]</scope>
    <source>
        <strain evidence="3">cv. G1812</strain>
    </source>
</reference>
<reference evidence="4" key="1">
    <citation type="journal article" date="2013" name="Nature">
        <title>Draft genome of the wheat A-genome progenitor Triticum urartu.</title>
        <authorList>
            <person name="Ling H.Q."/>
            <person name="Zhao S."/>
            <person name="Liu D."/>
            <person name="Wang J."/>
            <person name="Sun H."/>
            <person name="Zhang C."/>
            <person name="Fan H."/>
            <person name="Li D."/>
            <person name="Dong L."/>
            <person name="Tao Y."/>
            <person name="Gao C."/>
            <person name="Wu H."/>
            <person name="Li Y."/>
            <person name="Cui Y."/>
            <person name="Guo X."/>
            <person name="Zheng S."/>
            <person name="Wang B."/>
            <person name="Yu K."/>
            <person name="Liang Q."/>
            <person name="Yang W."/>
            <person name="Lou X."/>
            <person name="Chen J."/>
            <person name="Feng M."/>
            <person name="Jian J."/>
            <person name="Zhang X."/>
            <person name="Luo G."/>
            <person name="Jiang Y."/>
            <person name="Liu J."/>
            <person name="Wang Z."/>
            <person name="Sha Y."/>
            <person name="Zhang B."/>
            <person name="Wu H."/>
            <person name="Tang D."/>
            <person name="Shen Q."/>
            <person name="Xue P."/>
            <person name="Zou S."/>
            <person name="Wang X."/>
            <person name="Liu X."/>
            <person name="Wang F."/>
            <person name="Yang Y."/>
            <person name="An X."/>
            <person name="Dong Z."/>
            <person name="Zhang K."/>
            <person name="Zhang X."/>
            <person name="Luo M.C."/>
            <person name="Dvorak J."/>
            <person name="Tong Y."/>
            <person name="Wang J."/>
            <person name="Yang H."/>
            <person name="Li Z."/>
            <person name="Wang D."/>
            <person name="Zhang A."/>
            <person name="Wang J."/>
        </authorList>
    </citation>
    <scope>NUCLEOTIDE SEQUENCE</scope>
    <source>
        <strain evidence="4">cv. G1812</strain>
    </source>
</reference>
<feature type="compositionally biased region" description="Basic residues" evidence="2">
    <location>
        <begin position="139"/>
        <end position="158"/>
    </location>
</feature>
<dbReference type="GO" id="GO:0005829">
    <property type="term" value="C:cytosol"/>
    <property type="evidence" value="ECO:0007669"/>
    <property type="project" value="TreeGrafter"/>
</dbReference>
<evidence type="ECO:0000256" key="2">
    <source>
        <dbReference type="SAM" id="MobiDB-lite"/>
    </source>
</evidence>
<reference evidence="3" key="3">
    <citation type="submission" date="2022-06" db="UniProtKB">
        <authorList>
            <consortium name="EnsemblPlants"/>
        </authorList>
    </citation>
    <scope>IDENTIFICATION</scope>
</reference>
<dbReference type="PANTHER" id="PTHR34671">
    <property type="entry name" value="EM-LIKE PROTEIN GEA1"/>
    <property type="match status" value="1"/>
</dbReference>
<comment type="similarity">
    <text evidence="1">Belongs to the small hydrophilic plant seed protein family.</text>
</comment>
<dbReference type="Gramene" id="TuG1812G0100002634.01.T02">
    <property type="protein sequence ID" value="TuG1812G0100002634.01.T02"/>
    <property type="gene ID" value="TuG1812G0100002634.01"/>
</dbReference>
<feature type="compositionally biased region" description="Basic and acidic residues" evidence="2">
    <location>
        <begin position="79"/>
        <end position="89"/>
    </location>
</feature>
<protein>
    <submittedName>
        <fullName evidence="3">Uncharacterized protein</fullName>
    </submittedName>
</protein>
<dbReference type="InterPro" id="IPR038956">
    <property type="entry name" value="LEA_5"/>
</dbReference>
<feature type="compositionally biased region" description="Basic and acidic residues" evidence="2">
    <location>
        <begin position="32"/>
        <end position="66"/>
    </location>
</feature>
<dbReference type="InterPro" id="IPR022377">
    <property type="entry name" value="Sm_Hydphi_plant_seed_CS"/>
</dbReference>
<proteinExistence type="inferred from homology"/>
<evidence type="ECO:0000313" key="3">
    <source>
        <dbReference type="EnsemblPlants" id="TuG1812G0100002634.01.T02"/>
    </source>
</evidence>
<dbReference type="PANTHER" id="PTHR34671:SF19">
    <property type="entry name" value="EMBRYONIC ABUNDANT PROTEIN 1"/>
    <property type="match status" value="1"/>
</dbReference>
<organism evidence="3 4">
    <name type="scientific">Triticum urartu</name>
    <name type="common">Red wild einkorn</name>
    <name type="synonym">Crithodium urartu</name>
    <dbReference type="NCBI Taxonomy" id="4572"/>
    <lineage>
        <taxon>Eukaryota</taxon>
        <taxon>Viridiplantae</taxon>
        <taxon>Streptophyta</taxon>
        <taxon>Embryophyta</taxon>
        <taxon>Tracheophyta</taxon>
        <taxon>Spermatophyta</taxon>
        <taxon>Magnoliopsida</taxon>
        <taxon>Liliopsida</taxon>
        <taxon>Poales</taxon>
        <taxon>Poaceae</taxon>
        <taxon>BOP clade</taxon>
        <taxon>Pooideae</taxon>
        <taxon>Triticodae</taxon>
        <taxon>Triticeae</taxon>
        <taxon>Triticinae</taxon>
        <taxon>Triticum</taxon>
    </lineage>
</organism>
<gene>
    <name evidence="3" type="primary">LOC125534381</name>
</gene>
<name>A0A8R7P4T5_TRIUA</name>
<feature type="region of interest" description="Disordered" evidence="2">
    <location>
        <begin position="1"/>
        <end position="170"/>
    </location>
</feature>